<dbReference type="Proteomes" id="UP000014074">
    <property type="component" value="Unassembled WGS sequence"/>
</dbReference>
<reference evidence="3" key="1">
    <citation type="journal article" date="2013" name="Genome Announc.">
        <title>Draft genome sequence of the ascomycete Phaeoacremonium aleophilum strain UCR-PA7, a causal agent of the esca disease complex in grapevines.</title>
        <authorList>
            <person name="Blanco-Ulate B."/>
            <person name="Rolshausen P."/>
            <person name="Cantu D."/>
        </authorList>
    </citation>
    <scope>NUCLEOTIDE SEQUENCE [LARGE SCALE GENOMIC DNA]</scope>
    <source>
        <strain evidence="3">UCR-PA7</strain>
    </source>
</reference>
<evidence type="ECO:0000256" key="1">
    <source>
        <dbReference type="SAM" id="MobiDB-lite"/>
    </source>
</evidence>
<gene>
    <name evidence="2" type="ORF">UCRPA7_2736</name>
</gene>
<accession>R8BQX8</accession>
<dbReference type="HOGENOM" id="CLU_1732765_0_0_1"/>
<evidence type="ECO:0000313" key="2">
    <source>
        <dbReference type="EMBL" id="EOO01761.1"/>
    </source>
</evidence>
<dbReference type="KEGG" id="tmn:UCRPA7_2736"/>
<dbReference type="AlphaFoldDB" id="R8BQX8"/>
<dbReference type="EMBL" id="KB932957">
    <property type="protein sequence ID" value="EOO01761.1"/>
    <property type="molecule type" value="Genomic_DNA"/>
</dbReference>
<feature type="compositionally biased region" description="Basic and acidic residues" evidence="1">
    <location>
        <begin position="111"/>
        <end position="125"/>
    </location>
</feature>
<keyword evidence="3" id="KW-1185">Reference proteome</keyword>
<dbReference type="RefSeq" id="XP_007913437.1">
    <property type="nucleotide sequence ID" value="XM_007915246.1"/>
</dbReference>
<feature type="region of interest" description="Disordered" evidence="1">
    <location>
        <begin position="1"/>
        <end position="86"/>
    </location>
</feature>
<proteinExistence type="predicted"/>
<name>R8BQX8_PHAM7</name>
<feature type="region of interest" description="Disordered" evidence="1">
    <location>
        <begin position="106"/>
        <end position="125"/>
    </location>
</feature>
<feature type="compositionally biased region" description="Acidic residues" evidence="1">
    <location>
        <begin position="63"/>
        <end position="72"/>
    </location>
</feature>
<evidence type="ECO:0000313" key="3">
    <source>
        <dbReference type="Proteomes" id="UP000014074"/>
    </source>
</evidence>
<feature type="compositionally biased region" description="Polar residues" evidence="1">
    <location>
        <begin position="1"/>
        <end position="21"/>
    </location>
</feature>
<dbReference type="GeneID" id="19323015"/>
<organism evidence="2 3">
    <name type="scientific">Phaeoacremonium minimum (strain UCR-PA7)</name>
    <name type="common">Esca disease fungus</name>
    <name type="synonym">Togninia minima</name>
    <dbReference type="NCBI Taxonomy" id="1286976"/>
    <lineage>
        <taxon>Eukaryota</taxon>
        <taxon>Fungi</taxon>
        <taxon>Dikarya</taxon>
        <taxon>Ascomycota</taxon>
        <taxon>Pezizomycotina</taxon>
        <taxon>Sordariomycetes</taxon>
        <taxon>Sordariomycetidae</taxon>
        <taxon>Togniniales</taxon>
        <taxon>Togniniaceae</taxon>
        <taxon>Phaeoacremonium</taxon>
    </lineage>
</organism>
<protein>
    <submittedName>
        <fullName evidence="2">Uncharacterized protein</fullName>
    </submittedName>
</protein>
<sequence length="151" mass="16503">MSSTSQARVKSQSPPKQSSGAFLTIPKIDHSRLATLPPSKPALDAVNGEDQGSTGCKTKLDSDEIEHEEADDCSANSRPRASEDTQRFMDSMRTLEDGFDIGLAFPKRKGKKEEARPAPTPKPKEFLVKNVKGMGFFDQLDALEGGYFPPM</sequence>